<dbReference type="OMA" id="WSACCES"/>
<dbReference type="PANTHER" id="PTHR35910">
    <property type="entry name" value="2EXR DOMAIN-CONTAINING PROTEIN"/>
    <property type="match status" value="1"/>
</dbReference>
<sequence length="310" mass="35938">MSKGTYLSSASTPQYPNMNDTFHRFVHLPWDIREQIWKFALRPSLPGVHIFKLYKPNPGDGPDKKLDIISHHRRHESLRLAAPDGEESTSAENHDTDVTQNRDNPSTYLIDGGLWTACKDSRHVIQRHFGFLKWRSLHDKDPERFRRKAIQKLDMPAIGYFAGKDPYSFAVLPNRDLFILRPQDITMMKPGDLSWHTGVGAHWQGFQGFQHIALEYNKEWEDLLFSSSGPKLEAMNRALITLGYHAAGHTLWFIDYTLKRRHEAITEPSSSSKKENASFYLQGQRFFDVELSPNPLEDWKYVDITTKDRN</sequence>
<dbReference type="RefSeq" id="XP_003045644.1">
    <property type="nucleotide sequence ID" value="XM_003045598.1"/>
</dbReference>
<dbReference type="VEuPathDB" id="FungiDB:NECHADRAFT_79659"/>
<dbReference type="AlphaFoldDB" id="C7Z844"/>
<reference evidence="3 4" key="1">
    <citation type="journal article" date="2009" name="PLoS Genet.">
        <title>The genome of Nectria haematococca: contribution of supernumerary chromosomes to gene expansion.</title>
        <authorList>
            <person name="Coleman J.J."/>
            <person name="Rounsley S.D."/>
            <person name="Rodriguez-Carres M."/>
            <person name="Kuo A."/>
            <person name="Wasmann C.C."/>
            <person name="Grimwood J."/>
            <person name="Schmutz J."/>
            <person name="Taga M."/>
            <person name="White G.J."/>
            <person name="Zhou S."/>
            <person name="Schwartz D.C."/>
            <person name="Freitag M."/>
            <person name="Ma L.J."/>
            <person name="Danchin E.G."/>
            <person name="Henrissat B."/>
            <person name="Coutinho P.M."/>
            <person name="Nelson D.R."/>
            <person name="Straney D."/>
            <person name="Napoli C.A."/>
            <person name="Barker B.M."/>
            <person name="Gribskov M."/>
            <person name="Rep M."/>
            <person name="Kroken S."/>
            <person name="Molnar I."/>
            <person name="Rensing C."/>
            <person name="Kennell J.C."/>
            <person name="Zamora J."/>
            <person name="Farman M.L."/>
            <person name="Selker E.U."/>
            <person name="Salamov A."/>
            <person name="Shapiro H."/>
            <person name="Pangilinan J."/>
            <person name="Lindquist E."/>
            <person name="Lamers C."/>
            <person name="Grigoriev I.V."/>
            <person name="Geiser D.M."/>
            <person name="Covert S.F."/>
            <person name="Temporini E."/>
            <person name="Vanetten H.D."/>
        </authorList>
    </citation>
    <scope>NUCLEOTIDE SEQUENCE [LARGE SCALE GENOMIC DNA]</scope>
    <source>
        <strain evidence="4">ATCC MYA-4622 / CBS 123669 / FGSC 9596 / NRRL 45880 / 77-13-4</strain>
    </source>
</reference>
<evidence type="ECO:0000313" key="3">
    <source>
        <dbReference type="EMBL" id="EEU39931.1"/>
    </source>
</evidence>
<dbReference type="Proteomes" id="UP000005206">
    <property type="component" value="Chromosome 4"/>
</dbReference>
<dbReference type="Pfam" id="PF20150">
    <property type="entry name" value="2EXR"/>
    <property type="match status" value="1"/>
</dbReference>
<dbReference type="OrthoDB" id="3596450at2759"/>
<evidence type="ECO:0000256" key="1">
    <source>
        <dbReference type="SAM" id="MobiDB-lite"/>
    </source>
</evidence>
<feature type="region of interest" description="Disordered" evidence="1">
    <location>
        <begin position="78"/>
        <end position="104"/>
    </location>
</feature>
<dbReference type="GeneID" id="9672544"/>
<name>C7Z844_FUSV7</name>
<proteinExistence type="predicted"/>
<organism evidence="3 4">
    <name type="scientific">Fusarium vanettenii (strain ATCC MYA-4622 / CBS 123669 / FGSC 9596 / NRRL 45880 / 77-13-4)</name>
    <name type="common">Fusarium solani subsp. pisi</name>
    <dbReference type="NCBI Taxonomy" id="660122"/>
    <lineage>
        <taxon>Eukaryota</taxon>
        <taxon>Fungi</taxon>
        <taxon>Dikarya</taxon>
        <taxon>Ascomycota</taxon>
        <taxon>Pezizomycotina</taxon>
        <taxon>Sordariomycetes</taxon>
        <taxon>Hypocreomycetidae</taxon>
        <taxon>Hypocreales</taxon>
        <taxon>Nectriaceae</taxon>
        <taxon>Fusarium</taxon>
        <taxon>Fusarium solani species complex</taxon>
        <taxon>Fusarium vanettenii</taxon>
    </lineage>
</organism>
<feature type="domain" description="2EXR" evidence="2">
    <location>
        <begin position="22"/>
        <end position="131"/>
    </location>
</feature>
<evidence type="ECO:0000313" key="4">
    <source>
        <dbReference type="Proteomes" id="UP000005206"/>
    </source>
</evidence>
<dbReference type="InParanoid" id="C7Z844"/>
<gene>
    <name evidence="3" type="ORF">NECHADRAFT_79659</name>
</gene>
<keyword evidence="4" id="KW-1185">Reference proteome</keyword>
<dbReference type="HOGENOM" id="CLU_065839_0_0_1"/>
<evidence type="ECO:0000259" key="2">
    <source>
        <dbReference type="Pfam" id="PF20150"/>
    </source>
</evidence>
<protein>
    <recommendedName>
        <fullName evidence="2">2EXR domain-containing protein</fullName>
    </recommendedName>
</protein>
<dbReference type="eggNOG" id="ENOG502QZKU">
    <property type="taxonomic scope" value="Eukaryota"/>
</dbReference>
<dbReference type="PANTHER" id="PTHR35910:SF1">
    <property type="entry name" value="2EXR DOMAIN-CONTAINING PROTEIN"/>
    <property type="match status" value="1"/>
</dbReference>
<accession>C7Z844</accession>
<dbReference type="InterPro" id="IPR045518">
    <property type="entry name" value="2EXR"/>
</dbReference>
<dbReference type="KEGG" id="nhe:NECHADRAFT_79659"/>
<dbReference type="EMBL" id="GG698911">
    <property type="protein sequence ID" value="EEU39931.1"/>
    <property type="molecule type" value="Genomic_DNA"/>
</dbReference>